<keyword evidence="4" id="KW-1185">Reference proteome</keyword>
<dbReference type="OrthoDB" id="3548481at2759"/>
<evidence type="ECO:0000313" key="3">
    <source>
        <dbReference type="EMBL" id="KAB2570550.1"/>
    </source>
</evidence>
<sequence length="427" mass="48323">MSDHPPTALAIAVLMNPPPAPLTWKDFEPLVAKCAALVRLEKDHSKAKAFATRYSDRRADDGVLALFCDGSASGNIPAGVTQVHLGGQECKVKPASRRWTSSSVAFRKNPTDKEWQMRGYPTPLLFSNNNAELDGFYRAMVVAQERLAVDFTIAKLLIFTDAQTLLKVILKMARTRQLPDWDWPLLFKVMQKMVELSETPDVKLEFHWQPGHRGVEGNVMADLVAGLVRPDKLWPEAYPTETGTKNRSKRLGNMAAMSTSEHSASAQQYMQHRQSQNLQKHARNRIPQLSLMDVENLDPDVPIPSIEDPDIPMPSVEDPDIPIPSVEEDYQASQKDNEGARDEQMEGESDSDSDGSILSDPRLGPLYYELDRGWRESGPERKTKEQEEEERKRKEKEEDEESFHDPLYGRLLRILTEGRDKPLYGEM</sequence>
<gene>
    <name evidence="3" type="ORF">DBV05_g10760</name>
</gene>
<dbReference type="InterPro" id="IPR036397">
    <property type="entry name" value="RNaseH_sf"/>
</dbReference>
<feature type="domain" description="RNase H type-1" evidence="2">
    <location>
        <begin position="60"/>
        <end position="230"/>
    </location>
</feature>
<reference evidence="3 4" key="1">
    <citation type="journal article" date="2019" name="Sci. Rep.">
        <title>A multi-omics analysis of the grapevine pathogen Lasiodiplodia theobromae reveals that temperature affects the expression of virulence- and pathogenicity-related genes.</title>
        <authorList>
            <person name="Felix C."/>
            <person name="Meneses R."/>
            <person name="Goncalves M.F.M."/>
            <person name="Tilleman L."/>
            <person name="Duarte A.S."/>
            <person name="Jorrin-Novo J.V."/>
            <person name="Van de Peer Y."/>
            <person name="Deforce D."/>
            <person name="Van Nieuwerburgh F."/>
            <person name="Esteves A.C."/>
            <person name="Alves A."/>
        </authorList>
    </citation>
    <scope>NUCLEOTIDE SEQUENCE [LARGE SCALE GENOMIC DNA]</scope>
    <source>
        <strain evidence="3 4">LA-SOL3</strain>
    </source>
</reference>
<feature type="region of interest" description="Disordered" evidence="1">
    <location>
        <begin position="296"/>
        <end position="405"/>
    </location>
</feature>
<dbReference type="InterPro" id="IPR002156">
    <property type="entry name" value="RNaseH_domain"/>
</dbReference>
<dbReference type="Pfam" id="PF00075">
    <property type="entry name" value="RNase_H"/>
    <property type="match status" value="1"/>
</dbReference>
<comment type="caution">
    <text evidence="3">The sequence shown here is derived from an EMBL/GenBank/DDBJ whole genome shotgun (WGS) entry which is preliminary data.</text>
</comment>
<organism evidence="3 4">
    <name type="scientific">Lasiodiplodia theobromae</name>
    <dbReference type="NCBI Taxonomy" id="45133"/>
    <lineage>
        <taxon>Eukaryota</taxon>
        <taxon>Fungi</taxon>
        <taxon>Dikarya</taxon>
        <taxon>Ascomycota</taxon>
        <taxon>Pezizomycotina</taxon>
        <taxon>Dothideomycetes</taxon>
        <taxon>Dothideomycetes incertae sedis</taxon>
        <taxon>Botryosphaeriales</taxon>
        <taxon>Botryosphaeriaceae</taxon>
        <taxon>Lasiodiplodia</taxon>
    </lineage>
</organism>
<dbReference type="AlphaFoldDB" id="A0A5N5CYW1"/>
<name>A0A5N5CYW1_9PEZI</name>
<dbReference type="Gene3D" id="3.30.420.10">
    <property type="entry name" value="Ribonuclease H-like superfamily/Ribonuclease H"/>
    <property type="match status" value="1"/>
</dbReference>
<feature type="region of interest" description="Disordered" evidence="1">
    <location>
        <begin position="254"/>
        <end position="280"/>
    </location>
</feature>
<dbReference type="SUPFAM" id="SSF53098">
    <property type="entry name" value="Ribonuclease H-like"/>
    <property type="match status" value="1"/>
</dbReference>
<feature type="compositionally biased region" description="Polar residues" evidence="1">
    <location>
        <begin position="256"/>
        <end position="279"/>
    </location>
</feature>
<feature type="compositionally biased region" description="Basic and acidic residues" evidence="1">
    <location>
        <begin position="369"/>
        <end position="396"/>
    </location>
</feature>
<dbReference type="EMBL" id="VCHE01000131">
    <property type="protein sequence ID" value="KAB2570550.1"/>
    <property type="molecule type" value="Genomic_DNA"/>
</dbReference>
<evidence type="ECO:0000259" key="2">
    <source>
        <dbReference type="PROSITE" id="PS50879"/>
    </source>
</evidence>
<proteinExistence type="predicted"/>
<evidence type="ECO:0000256" key="1">
    <source>
        <dbReference type="SAM" id="MobiDB-lite"/>
    </source>
</evidence>
<feature type="compositionally biased region" description="Basic and acidic residues" evidence="1">
    <location>
        <begin position="335"/>
        <end position="344"/>
    </location>
</feature>
<dbReference type="GO" id="GO:0004523">
    <property type="term" value="F:RNA-DNA hybrid ribonuclease activity"/>
    <property type="evidence" value="ECO:0007669"/>
    <property type="project" value="InterPro"/>
</dbReference>
<accession>A0A5N5CYW1</accession>
<dbReference type="Proteomes" id="UP000325902">
    <property type="component" value="Unassembled WGS sequence"/>
</dbReference>
<evidence type="ECO:0000313" key="4">
    <source>
        <dbReference type="Proteomes" id="UP000325902"/>
    </source>
</evidence>
<dbReference type="GO" id="GO:0003676">
    <property type="term" value="F:nucleic acid binding"/>
    <property type="evidence" value="ECO:0007669"/>
    <property type="project" value="InterPro"/>
</dbReference>
<dbReference type="InterPro" id="IPR012337">
    <property type="entry name" value="RNaseH-like_sf"/>
</dbReference>
<dbReference type="PROSITE" id="PS50879">
    <property type="entry name" value="RNASE_H_1"/>
    <property type="match status" value="1"/>
</dbReference>
<protein>
    <recommendedName>
        <fullName evidence="2">RNase H type-1 domain-containing protein</fullName>
    </recommendedName>
</protein>